<dbReference type="InterPro" id="IPR025799">
    <property type="entry name" value="Arg_MeTrfase"/>
</dbReference>
<dbReference type="Pfam" id="PF06325">
    <property type="entry name" value="PrmA"/>
    <property type="match status" value="1"/>
</dbReference>
<dbReference type="STRING" id="155974.SAMN04487818_11340"/>
<dbReference type="InterPro" id="IPR029063">
    <property type="entry name" value="SAM-dependent_MTases_sf"/>
</dbReference>
<dbReference type="AlphaFoldDB" id="A0A1H9X768"/>
<proteinExistence type="predicted"/>
<keyword evidence="2" id="KW-1185">Reference proteome</keyword>
<keyword evidence="1" id="KW-0808">Transferase</keyword>
<dbReference type="GO" id="GO:0042054">
    <property type="term" value="F:histone methyltransferase activity"/>
    <property type="evidence" value="ECO:0007669"/>
    <property type="project" value="TreeGrafter"/>
</dbReference>
<reference evidence="2" key="1">
    <citation type="submission" date="2016-10" db="EMBL/GenBank/DDBJ databases">
        <authorList>
            <person name="Varghese N."/>
            <person name="Submissions S."/>
        </authorList>
    </citation>
    <scope>NUCLEOTIDE SEQUENCE [LARGE SCALE GENOMIC DNA]</scope>
    <source>
        <strain evidence="2">DSM 44260</strain>
    </source>
</reference>
<dbReference type="GO" id="GO:0032259">
    <property type="term" value="P:methylation"/>
    <property type="evidence" value="ECO:0007669"/>
    <property type="project" value="UniProtKB-KW"/>
</dbReference>
<name>A0A1H9X768_9PSEU</name>
<keyword evidence="1" id="KW-0489">Methyltransferase</keyword>
<organism evidence="1 2">
    <name type="scientific">Actinokineospora terrae</name>
    <dbReference type="NCBI Taxonomy" id="155974"/>
    <lineage>
        <taxon>Bacteria</taxon>
        <taxon>Bacillati</taxon>
        <taxon>Actinomycetota</taxon>
        <taxon>Actinomycetes</taxon>
        <taxon>Pseudonocardiales</taxon>
        <taxon>Pseudonocardiaceae</taxon>
        <taxon>Actinokineospora</taxon>
    </lineage>
</organism>
<dbReference type="PANTHER" id="PTHR11006">
    <property type="entry name" value="PROTEIN ARGININE N-METHYLTRANSFERASE"/>
    <property type="match status" value="1"/>
</dbReference>
<accession>A0A1H9X768</accession>
<evidence type="ECO:0000313" key="1">
    <source>
        <dbReference type="EMBL" id="SES41717.1"/>
    </source>
</evidence>
<dbReference type="EMBL" id="FOGI01000013">
    <property type="protein sequence ID" value="SES41717.1"/>
    <property type="molecule type" value="Genomic_DNA"/>
</dbReference>
<dbReference type="PANTHER" id="PTHR11006:SF4">
    <property type="entry name" value="PROTEIN ARGININE N-METHYLTRANSFERASE 7"/>
    <property type="match status" value="1"/>
</dbReference>
<sequence length="296" mass="31627">MDTRSLVMHQAMLADRTRLRAYDDALAWAVRPGDVVVDVGAGLLVLGMMALRHGASHVYAIEGDPVTAAVAARIADDNGLSGKLTVIQGDARTVDLPRRADVLVAELMGNIGPEEEMPEIVAAVAKRALVPGGRVVPQRLTTTLTAIEFDDEGWGIWGGDALGYRLDVVQQHAEPAAHLHFFQRPPTRLSAAAPIGDSVLGATEHGVSTAPRTLRITRPGTLHAVMGSFTADLAPGVSLSNFPSYPGCNWGVWIWPVRHTPVVEGDAIRARVVLPEGVRVATDWRLECGISRRGPS</sequence>
<dbReference type="Proteomes" id="UP000199051">
    <property type="component" value="Unassembled WGS sequence"/>
</dbReference>
<protein>
    <submittedName>
        <fullName evidence="1">Protein arginine N-methyltransferase 1</fullName>
    </submittedName>
</protein>
<dbReference type="RefSeq" id="WP_092784693.1">
    <property type="nucleotide sequence ID" value="NZ_FOGI01000013.1"/>
</dbReference>
<evidence type="ECO:0000313" key="2">
    <source>
        <dbReference type="Proteomes" id="UP000199051"/>
    </source>
</evidence>
<dbReference type="PROSITE" id="PS51678">
    <property type="entry name" value="SAM_MT_PRMT"/>
    <property type="match status" value="1"/>
</dbReference>
<dbReference type="Gene3D" id="3.40.50.150">
    <property type="entry name" value="Vaccinia Virus protein VP39"/>
    <property type="match status" value="1"/>
</dbReference>
<dbReference type="CDD" id="cd02440">
    <property type="entry name" value="AdoMet_MTases"/>
    <property type="match status" value="1"/>
</dbReference>
<dbReference type="GO" id="GO:0016274">
    <property type="term" value="F:protein-arginine N-methyltransferase activity"/>
    <property type="evidence" value="ECO:0007669"/>
    <property type="project" value="InterPro"/>
</dbReference>
<gene>
    <name evidence="1" type="ORF">SAMN04487818_11340</name>
</gene>
<dbReference type="SUPFAM" id="SSF53335">
    <property type="entry name" value="S-adenosyl-L-methionine-dependent methyltransferases"/>
    <property type="match status" value="1"/>
</dbReference>